<evidence type="ECO:0000256" key="4">
    <source>
        <dbReference type="ARBA" id="ARBA00041448"/>
    </source>
</evidence>
<evidence type="ECO:0000256" key="1">
    <source>
        <dbReference type="ARBA" id="ARBA00022598"/>
    </source>
</evidence>
<feature type="region of interest" description="Disordered" evidence="6">
    <location>
        <begin position="1"/>
        <end position="61"/>
    </location>
</feature>
<accession>A0A0M0JU53</accession>
<keyword evidence="2" id="KW-0547">Nucleotide-binding</keyword>
<dbReference type="GO" id="GO:0036064">
    <property type="term" value="C:ciliary basal body"/>
    <property type="evidence" value="ECO:0007669"/>
    <property type="project" value="TreeGrafter"/>
</dbReference>
<dbReference type="PANTHER" id="PTHR12241">
    <property type="entry name" value="TUBULIN POLYGLUTAMYLASE"/>
    <property type="match status" value="1"/>
</dbReference>
<comment type="caution">
    <text evidence="7">The sequence shown here is derived from an EMBL/GenBank/DDBJ whole genome shotgun (WGS) entry which is preliminary data.</text>
</comment>
<keyword evidence="3" id="KW-0067">ATP-binding</keyword>
<evidence type="ECO:0000256" key="6">
    <source>
        <dbReference type="SAM" id="MobiDB-lite"/>
    </source>
</evidence>
<evidence type="ECO:0000256" key="3">
    <source>
        <dbReference type="ARBA" id="ARBA00022840"/>
    </source>
</evidence>
<feature type="compositionally biased region" description="Polar residues" evidence="6">
    <location>
        <begin position="546"/>
        <end position="567"/>
    </location>
</feature>
<protein>
    <recommendedName>
        <fullName evidence="4">Tubulin--tyrosine ligase-like protein 5</fullName>
    </recommendedName>
</protein>
<dbReference type="InterPro" id="IPR004344">
    <property type="entry name" value="TTL/TTLL_fam"/>
</dbReference>
<keyword evidence="8" id="KW-1185">Reference proteome</keyword>
<dbReference type="PANTHER" id="PTHR12241:SF145">
    <property type="entry name" value="TUBULIN POLYGLUTAMYLASE TTLL5"/>
    <property type="match status" value="1"/>
</dbReference>
<proteinExistence type="predicted"/>
<dbReference type="GO" id="GO:0015631">
    <property type="term" value="F:tubulin binding"/>
    <property type="evidence" value="ECO:0007669"/>
    <property type="project" value="TreeGrafter"/>
</dbReference>
<evidence type="ECO:0000313" key="7">
    <source>
        <dbReference type="EMBL" id="KOO30084.1"/>
    </source>
</evidence>
<evidence type="ECO:0000256" key="5">
    <source>
        <dbReference type="ARBA" id="ARBA00049274"/>
    </source>
</evidence>
<feature type="compositionally biased region" description="Acidic residues" evidence="6">
    <location>
        <begin position="18"/>
        <end position="32"/>
    </location>
</feature>
<evidence type="ECO:0000313" key="8">
    <source>
        <dbReference type="Proteomes" id="UP000037460"/>
    </source>
</evidence>
<feature type="region of interest" description="Disordered" evidence="6">
    <location>
        <begin position="536"/>
        <end position="578"/>
    </location>
</feature>
<dbReference type="PROSITE" id="PS51221">
    <property type="entry name" value="TTL"/>
    <property type="match status" value="1"/>
</dbReference>
<dbReference type="GO" id="GO:0000226">
    <property type="term" value="P:microtubule cytoskeleton organization"/>
    <property type="evidence" value="ECO:0007669"/>
    <property type="project" value="TreeGrafter"/>
</dbReference>
<dbReference type="Pfam" id="PF03133">
    <property type="entry name" value="TTL"/>
    <property type="match status" value="1"/>
</dbReference>
<evidence type="ECO:0000256" key="2">
    <source>
        <dbReference type="ARBA" id="ARBA00022741"/>
    </source>
</evidence>
<dbReference type="OrthoDB" id="2016263at2759"/>
<name>A0A0M0JU53_9EUKA</name>
<organism evidence="7 8">
    <name type="scientific">Chrysochromulina tobinii</name>
    <dbReference type="NCBI Taxonomy" id="1460289"/>
    <lineage>
        <taxon>Eukaryota</taxon>
        <taxon>Haptista</taxon>
        <taxon>Haptophyta</taxon>
        <taxon>Prymnesiophyceae</taxon>
        <taxon>Prymnesiales</taxon>
        <taxon>Chrysochromulinaceae</taxon>
        <taxon>Chrysochromulina</taxon>
    </lineage>
</organism>
<comment type="catalytic activity">
    <reaction evidence="5">
        <text>L-glutamyl-[protein] + L-glutamate + ATP = gamma-L-glutamyl-L-glutamyl-[protein] + ADP + phosphate + H(+)</text>
        <dbReference type="Rhea" id="RHEA:60144"/>
        <dbReference type="Rhea" id="RHEA-COMP:10208"/>
        <dbReference type="Rhea" id="RHEA-COMP:15517"/>
        <dbReference type="ChEBI" id="CHEBI:15378"/>
        <dbReference type="ChEBI" id="CHEBI:29973"/>
        <dbReference type="ChEBI" id="CHEBI:29985"/>
        <dbReference type="ChEBI" id="CHEBI:30616"/>
        <dbReference type="ChEBI" id="CHEBI:43474"/>
        <dbReference type="ChEBI" id="CHEBI:143622"/>
        <dbReference type="ChEBI" id="CHEBI:456216"/>
    </reaction>
    <physiologicalReaction direction="left-to-right" evidence="5">
        <dbReference type="Rhea" id="RHEA:60145"/>
    </physiologicalReaction>
</comment>
<dbReference type="Proteomes" id="UP000037460">
    <property type="component" value="Unassembled WGS sequence"/>
</dbReference>
<reference evidence="8" key="1">
    <citation type="journal article" date="2015" name="PLoS Genet.">
        <title>Genome Sequence and Transcriptome Analyses of Chrysochromulina tobin: Metabolic Tools for Enhanced Algal Fitness in the Prominent Order Prymnesiales (Haptophyceae).</title>
        <authorList>
            <person name="Hovde B.T."/>
            <person name="Deodato C.R."/>
            <person name="Hunsperger H.M."/>
            <person name="Ryken S.A."/>
            <person name="Yost W."/>
            <person name="Jha R.K."/>
            <person name="Patterson J."/>
            <person name="Monnat R.J. Jr."/>
            <person name="Barlow S.B."/>
            <person name="Starkenburg S.R."/>
            <person name="Cattolico R.A."/>
        </authorList>
    </citation>
    <scope>NUCLEOTIDE SEQUENCE</scope>
    <source>
        <strain evidence="8">CCMP291</strain>
    </source>
</reference>
<gene>
    <name evidence="7" type="ORF">Ctob_014278</name>
</gene>
<dbReference type="SUPFAM" id="SSF56059">
    <property type="entry name" value="Glutathione synthetase ATP-binding domain-like"/>
    <property type="match status" value="1"/>
</dbReference>
<dbReference type="GO" id="GO:0005524">
    <property type="term" value="F:ATP binding"/>
    <property type="evidence" value="ECO:0007669"/>
    <property type="project" value="UniProtKB-KW"/>
</dbReference>
<sequence>MAHISTIHSLKKSRGESQTDETDAMSDSSDFDDQIKVGFGEDDCSDIDEDESGIPSGADPPSNITMMLPSLFAGRPPTVFLDYPQFMNRQREQGRDRIFELKNEKHKPLYFRSNHTIVCVSGAMKRSGFKRLVKGTGYNFFWGHHLKDSALQKLHPEQKVNHFPGSYTLGRKDYLWKNISRQQRAHPEAYDFVARTYVMPRDRELLEKDYVDGEVYIVKPPASAEGRGIRLVNRWESMPKPGQPAVVQRYLDDPLLIDGKKFDCRVYVAVTSFDPLRIYVYEEGLTRFCTSDYVYATGAPRSVIRNRYMHLTNFAVNKKNESFVWNQDADRDDEGSKWTLTALWRYLENKGVNVPKLRTQIEDILIKTLIAGEPTVLSRVNSAGRPSCFELFGYDIFIDAKLKPWLIEVNVACSLASSSPLDRRVKGSMMTDLLHIIGIVPYDKKVVKSEKTGEGLKRLLHGAREKIKHRNIFELRDTALKDLGEDDIELIATAEDENSRCGDWRRIFPCESMSKVYLPLFEFPRYRNTVMANTVSTPSPAAPASRGQSNSAGPQWTQGPSGTNGRTGQAPPPRANEP</sequence>
<dbReference type="GO" id="GO:0070740">
    <property type="term" value="F:tubulin-glutamic acid ligase activity"/>
    <property type="evidence" value="ECO:0007669"/>
    <property type="project" value="TreeGrafter"/>
</dbReference>
<feature type="compositionally biased region" description="Acidic residues" evidence="6">
    <location>
        <begin position="40"/>
        <end position="52"/>
    </location>
</feature>
<dbReference type="Gene3D" id="3.30.470.20">
    <property type="entry name" value="ATP-grasp fold, B domain"/>
    <property type="match status" value="1"/>
</dbReference>
<dbReference type="AlphaFoldDB" id="A0A0M0JU53"/>
<keyword evidence="1" id="KW-0436">Ligase</keyword>
<dbReference type="EMBL" id="JWZX01002297">
    <property type="protein sequence ID" value="KOO30084.1"/>
    <property type="molecule type" value="Genomic_DNA"/>
</dbReference>